<evidence type="ECO:0000256" key="2">
    <source>
        <dbReference type="ARBA" id="ARBA00022516"/>
    </source>
</evidence>
<comment type="function">
    <text evidence="9">Catalyzes the first step in the biosynthesis of ornithine lipids, which are phosphorus-free membrane lipids. Catalyzes the 3-hydroxyacyl-acyl carrier protein-dependent acylation of ornithine to form lyso-ornithine lipid (LOL).</text>
</comment>
<dbReference type="InterPro" id="IPR016181">
    <property type="entry name" value="Acyl_CoA_acyltransferase"/>
</dbReference>
<evidence type="ECO:0000256" key="5">
    <source>
        <dbReference type="ARBA" id="ARBA00023315"/>
    </source>
</evidence>
<comment type="caution">
    <text evidence="11">The sequence shown here is derived from an EMBL/GenBank/DDBJ whole genome shotgun (WGS) entry which is preliminary data.</text>
</comment>
<proteinExistence type="inferred from homology"/>
<sequence length="274" mass="29916">MSLSLVQDHENGSAPAPQDRRLQLRLAATAQDRLAAQRLRYDVFVAERGGDGVLVDHTARLERDRFDEFCDHLLLIDPARDPESLRHVVGAYRLMDQAAAARAGGFYSAAEYDLSPLIDSGRRLLELGRSCVHPDYRGGTAVFLLWNGLADYALSRGIDLLFGVASFPGTDVQALAQPLSWLHHHHLAPVALRPEALGAAAHRMDLLPPEALNRAAALDGIPALIRSYLRLGGSVGEGAFVDHAFNTTDVLLLLDVAAMASRRRGLQSRHTLVR</sequence>
<evidence type="ECO:0000256" key="8">
    <source>
        <dbReference type="ARBA" id="ARBA00039866"/>
    </source>
</evidence>
<keyword evidence="3 11" id="KW-0808">Transferase</keyword>
<dbReference type="AlphaFoldDB" id="A0A7Z0KYH5"/>
<dbReference type="PANTHER" id="PTHR37323:SF1">
    <property type="entry name" value="L-ORNITHINE N(ALPHA)-ACYLTRANSFERASE"/>
    <property type="match status" value="1"/>
</dbReference>
<gene>
    <name evidence="11" type="ORF">HUK65_05805</name>
</gene>
<comment type="pathway">
    <text evidence="1">Lipid metabolism.</text>
</comment>
<protein>
    <recommendedName>
        <fullName evidence="8">L-ornithine N(alpha)-acyltransferase</fullName>
        <ecNumber evidence="7">2.3.2.30</ecNumber>
    </recommendedName>
</protein>
<keyword evidence="2" id="KW-0444">Lipid biosynthesis</keyword>
<keyword evidence="4" id="KW-0443">Lipid metabolism</keyword>
<dbReference type="EC" id="2.3.2.30" evidence="7"/>
<dbReference type="Gene3D" id="3.40.630.30">
    <property type="match status" value="1"/>
</dbReference>
<keyword evidence="5" id="KW-0012">Acyltransferase</keyword>
<dbReference type="RefSeq" id="WP_179905195.1">
    <property type="nucleotide sequence ID" value="NZ_JACBXS010000008.1"/>
</dbReference>
<accession>A0A7Z0KYH5</accession>
<organism evidence="11 12">
    <name type="scientific">Rhabdonatronobacter sediminivivens</name>
    <dbReference type="NCBI Taxonomy" id="2743469"/>
    <lineage>
        <taxon>Bacteria</taxon>
        <taxon>Pseudomonadati</taxon>
        <taxon>Pseudomonadota</taxon>
        <taxon>Alphaproteobacteria</taxon>
        <taxon>Rhodobacterales</taxon>
        <taxon>Paracoccaceae</taxon>
        <taxon>Rhabdonatronobacter</taxon>
    </lineage>
</organism>
<dbReference type="GO" id="GO:0043810">
    <property type="term" value="F:ornithine-acyl [acyl carrier protein] N-acyltransferase activity"/>
    <property type="evidence" value="ECO:0007669"/>
    <property type="project" value="UniProtKB-EC"/>
</dbReference>
<evidence type="ECO:0000256" key="10">
    <source>
        <dbReference type="ARBA" id="ARBA00047785"/>
    </source>
</evidence>
<dbReference type="SUPFAM" id="SSF55729">
    <property type="entry name" value="Acyl-CoA N-acyltransferases (Nat)"/>
    <property type="match status" value="1"/>
</dbReference>
<evidence type="ECO:0000256" key="7">
    <source>
        <dbReference type="ARBA" id="ARBA00039058"/>
    </source>
</evidence>
<dbReference type="EMBL" id="JACBXS010000008">
    <property type="protein sequence ID" value="NYS24501.1"/>
    <property type="molecule type" value="Genomic_DNA"/>
</dbReference>
<dbReference type="Pfam" id="PF13444">
    <property type="entry name" value="Acetyltransf_5"/>
    <property type="match status" value="1"/>
</dbReference>
<dbReference type="GO" id="GO:0006629">
    <property type="term" value="P:lipid metabolic process"/>
    <property type="evidence" value="ECO:0007669"/>
    <property type="project" value="UniProtKB-KW"/>
</dbReference>
<name>A0A7Z0KYH5_9RHOB</name>
<reference evidence="11 12" key="1">
    <citation type="journal article" date="2000" name="Arch. Microbiol.">
        <title>Rhodobaca bogoriensis gen. nov. and sp. nov., an alkaliphilic purple nonsulfur bacterium from African Rift Valley soda lakes.</title>
        <authorList>
            <person name="Milford A.D."/>
            <person name="Achenbach L.A."/>
            <person name="Jung D.O."/>
            <person name="Madigan M.T."/>
        </authorList>
    </citation>
    <scope>NUCLEOTIDE SEQUENCE [LARGE SCALE GENOMIC DNA]</scope>
    <source>
        <strain evidence="11 12">2376</strain>
    </source>
</reference>
<dbReference type="InterPro" id="IPR052351">
    <property type="entry name" value="Ornithine_N-alpha-AT"/>
</dbReference>
<evidence type="ECO:0000256" key="4">
    <source>
        <dbReference type="ARBA" id="ARBA00023098"/>
    </source>
</evidence>
<keyword evidence="12" id="KW-1185">Reference proteome</keyword>
<evidence type="ECO:0000256" key="1">
    <source>
        <dbReference type="ARBA" id="ARBA00005189"/>
    </source>
</evidence>
<comment type="similarity">
    <text evidence="6">Belongs to the acetyltransferase family. OlsB subfamily.</text>
</comment>
<evidence type="ECO:0000313" key="11">
    <source>
        <dbReference type="EMBL" id="NYS24501.1"/>
    </source>
</evidence>
<evidence type="ECO:0000256" key="9">
    <source>
        <dbReference type="ARBA" id="ARBA00045724"/>
    </source>
</evidence>
<dbReference type="PANTHER" id="PTHR37323">
    <property type="entry name" value="GCN5-RELATED N-ACETYLTRANSFERASE"/>
    <property type="match status" value="1"/>
</dbReference>
<comment type="catalytic activity">
    <reaction evidence="10">
        <text>a (3R)-hydroxyacyl-[ACP] + L-ornithine = a lyso-ornithine lipid + holo-[ACP] + H(+)</text>
        <dbReference type="Rhea" id="RHEA:20633"/>
        <dbReference type="Rhea" id="RHEA-COMP:9685"/>
        <dbReference type="Rhea" id="RHEA-COMP:9945"/>
        <dbReference type="ChEBI" id="CHEBI:15378"/>
        <dbReference type="ChEBI" id="CHEBI:46911"/>
        <dbReference type="ChEBI" id="CHEBI:64479"/>
        <dbReference type="ChEBI" id="CHEBI:78827"/>
        <dbReference type="ChEBI" id="CHEBI:138482"/>
        <dbReference type="EC" id="2.3.2.30"/>
    </reaction>
    <physiologicalReaction direction="left-to-right" evidence="10">
        <dbReference type="Rhea" id="RHEA:20634"/>
    </physiologicalReaction>
</comment>
<dbReference type="Proteomes" id="UP000529417">
    <property type="component" value="Unassembled WGS sequence"/>
</dbReference>
<evidence type="ECO:0000313" key="12">
    <source>
        <dbReference type="Proteomes" id="UP000529417"/>
    </source>
</evidence>
<evidence type="ECO:0000256" key="3">
    <source>
        <dbReference type="ARBA" id="ARBA00022679"/>
    </source>
</evidence>
<evidence type="ECO:0000256" key="6">
    <source>
        <dbReference type="ARBA" id="ARBA00038095"/>
    </source>
</evidence>